<dbReference type="AlphaFoldDB" id="A0A9P0X6G8"/>
<protein>
    <submittedName>
        <fullName evidence="1">Uncharacterized protein</fullName>
    </submittedName>
</protein>
<sequence>MSHLSLEKFGCNGESISMDARWTQWKRALFIYLEASFIDKDVKKRASLLHFGGLDLQDVFYNIPGANVEPTEGEDVFEIAISKLDAYFGAK</sequence>
<gene>
    <name evidence="1" type="ORF">PIBRA_LOCUS2576</name>
</gene>
<proteinExistence type="predicted"/>
<dbReference type="Proteomes" id="UP001152562">
    <property type="component" value="Unassembled WGS sequence"/>
</dbReference>
<comment type="caution">
    <text evidence="1">The sequence shown here is derived from an EMBL/GenBank/DDBJ whole genome shotgun (WGS) entry which is preliminary data.</text>
</comment>
<reference evidence="1" key="1">
    <citation type="submission" date="2022-05" db="EMBL/GenBank/DDBJ databases">
        <authorList>
            <person name="Okamura Y."/>
        </authorList>
    </citation>
    <scope>NUCLEOTIDE SEQUENCE</scope>
</reference>
<name>A0A9P0X6G8_PIEBR</name>
<organism evidence="1 2">
    <name type="scientific">Pieris brassicae</name>
    <name type="common">White butterfly</name>
    <name type="synonym">Large white butterfly</name>
    <dbReference type="NCBI Taxonomy" id="7116"/>
    <lineage>
        <taxon>Eukaryota</taxon>
        <taxon>Metazoa</taxon>
        <taxon>Ecdysozoa</taxon>
        <taxon>Arthropoda</taxon>
        <taxon>Hexapoda</taxon>
        <taxon>Insecta</taxon>
        <taxon>Pterygota</taxon>
        <taxon>Neoptera</taxon>
        <taxon>Endopterygota</taxon>
        <taxon>Lepidoptera</taxon>
        <taxon>Glossata</taxon>
        <taxon>Ditrysia</taxon>
        <taxon>Papilionoidea</taxon>
        <taxon>Pieridae</taxon>
        <taxon>Pierinae</taxon>
        <taxon>Pieris</taxon>
    </lineage>
</organism>
<dbReference type="EMBL" id="CALOZG010000003">
    <property type="protein sequence ID" value="CAH4000092.1"/>
    <property type="molecule type" value="Genomic_DNA"/>
</dbReference>
<accession>A0A9P0X6G8</accession>
<evidence type="ECO:0000313" key="1">
    <source>
        <dbReference type="EMBL" id="CAH4000092.1"/>
    </source>
</evidence>
<evidence type="ECO:0000313" key="2">
    <source>
        <dbReference type="Proteomes" id="UP001152562"/>
    </source>
</evidence>
<keyword evidence="2" id="KW-1185">Reference proteome</keyword>